<name>A0A5J5IGQ5_9BACT</name>
<keyword evidence="2" id="KW-1185">Reference proteome</keyword>
<sequence length="116" mass="13574">MPDTLTAQQNNLKQHGEKITLELDNCDIKENNYYEDVTAKGLALIEADNYKEKYIVQTVIVYYLKRNNLTEKFVSQTFPLDTITLESHILNNDIILYVDSFDRSKYFFDFIPGIKP</sequence>
<reference evidence="1 2" key="1">
    <citation type="submission" date="2019-09" db="EMBL/GenBank/DDBJ databases">
        <title>Draft genome sequence of Ginsengibacter sp. BR5-29.</title>
        <authorList>
            <person name="Im W.-T."/>
        </authorList>
    </citation>
    <scope>NUCLEOTIDE SEQUENCE [LARGE SCALE GENOMIC DNA]</scope>
    <source>
        <strain evidence="1 2">BR5-29</strain>
    </source>
</reference>
<comment type="caution">
    <text evidence="1">The sequence shown here is derived from an EMBL/GenBank/DDBJ whole genome shotgun (WGS) entry which is preliminary data.</text>
</comment>
<protein>
    <submittedName>
        <fullName evidence="1">Uncharacterized protein</fullName>
    </submittedName>
</protein>
<organism evidence="1 2">
    <name type="scientific">Ginsengibacter hankyongi</name>
    <dbReference type="NCBI Taxonomy" id="2607284"/>
    <lineage>
        <taxon>Bacteria</taxon>
        <taxon>Pseudomonadati</taxon>
        <taxon>Bacteroidota</taxon>
        <taxon>Chitinophagia</taxon>
        <taxon>Chitinophagales</taxon>
        <taxon>Chitinophagaceae</taxon>
        <taxon>Ginsengibacter</taxon>
    </lineage>
</organism>
<proteinExistence type="predicted"/>
<evidence type="ECO:0000313" key="1">
    <source>
        <dbReference type="EMBL" id="KAA9038154.1"/>
    </source>
</evidence>
<dbReference type="AlphaFoldDB" id="A0A5J5IGQ5"/>
<dbReference type="RefSeq" id="WP_150415714.1">
    <property type="nucleotide sequence ID" value="NZ_VYQF01000004.1"/>
</dbReference>
<gene>
    <name evidence="1" type="ORF">FW778_15490</name>
</gene>
<dbReference type="Proteomes" id="UP000326903">
    <property type="component" value="Unassembled WGS sequence"/>
</dbReference>
<evidence type="ECO:0000313" key="2">
    <source>
        <dbReference type="Proteomes" id="UP000326903"/>
    </source>
</evidence>
<accession>A0A5J5IGQ5</accession>
<dbReference type="EMBL" id="VYQF01000004">
    <property type="protein sequence ID" value="KAA9038154.1"/>
    <property type="molecule type" value="Genomic_DNA"/>
</dbReference>